<evidence type="ECO:0000313" key="1">
    <source>
        <dbReference type="EMBL" id="PKU23967.1"/>
    </source>
</evidence>
<name>A0A2N3PUA0_9PROT</name>
<dbReference type="EMBL" id="PIUM01000015">
    <property type="protein sequence ID" value="PKU23967.1"/>
    <property type="molecule type" value="Genomic_DNA"/>
</dbReference>
<dbReference type="AlphaFoldDB" id="A0A2N3PUA0"/>
<dbReference type="SMART" id="SM00855">
    <property type="entry name" value="PGAM"/>
    <property type="match status" value="1"/>
</dbReference>
<organism evidence="1 2">
    <name type="scientific">Telmatospirillum siberiense</name>
    <dbReference type="NCBI Taxonomy" id="382514"/>
    <lineage>
        <taxon>Bacteria</taxon>
        <taxon>Pseudomonadati</taxon>
        <taxon>Pseudomonadota</taxon>
        <taxon>Alphaproteobacteria</taxon>
        <taxon>Rhodospirillales</taxon>
        <taxon>Rhodospirillaceae</taxon>
        <taxon>Telmatospirillum</taxon>
    </lineage>
</organism>
<comment type="caution">
    <text evidence="1">The sequence shown here is derived from an EMBL/GenBank/DDBJ whole genome shotgun (WGS) entry which is preliminary data.</text>
</comment>
<dbReference type="Pfam" id="PF00300">
    <property type="entry name" value="His_Phos_1"/>
    <property type="match status" value="1"/>
</dbReference>
<sequence>MERPDLSSALNKKQQKVWSMKLIHLLRHAKSSWDDPDIDDFERPLNKRGHKTAVLLADYFRRQRIRPDIVLCSPAKRTRQTLDALRASFHDVPVTCDRRLYDAAPMTLHALLAELPRRCLSVLLIGHNPGLQQLALALSDPGRENPERPRLAEKFPTGGLVSLSAPIEEWPLLKDGTCTLEAFIRPRDLDPAE</sequence>
<dbReference type="Proteomes" id="UP000233293">
    <property type="component" value="Unassembled WGS sequence"/>
</dbReference>
<protein>
    <submittedName>
        <fullName evidence="1">Histidine phosphatase family protein</fullName>
    </submittedName>
</protein>
<accession>A0A2N3PUA0</accession>
<keyword evidence="2" id="KW-1185">Reference proteome</keyword>
<dbReference type="CDD" id="cd07067">
    <property type="entry name" value="HP_PGM_like"/>
    <property type="match status" value="1"/>
</dbReference>
<dbReference type="PANTHER" id="PTHR47623:SF1">
    <property type="entry name" value="OS09G0287300 PROTEIN"/>
    <property type="match status" value="1"/>
</dbReference>
<gene>
    <name evidence="1" type="ORF">CWS72_13950</name>
</gene>
<dbReference type="Gene3D" id="3.40.50.1240">
    <property type="entry name" value="Phosphoglycerate mutase-like"/>
    <property type="match status" value="1"/>
</dbReference>
<dbReference type="InterPro" id="IPR013078">
    <property type="entry name" value="His_Pase_superF_clade-1"/>
</dbReference>
<reference evidence="2" key="1">
    <citation type="submission" date="2017-12" db="EMBL/GenBank/DDBJ databases">
        <title>Draft genome sequence of Telmatospirillum siberiense 26-4b1T, an acidotolerant peatland alphaproteobacterium potentially involved in sulfur cycling.</title>
        <authorList>
            <person name="Hausmann B."/>
            <person name="Pjevac P."/>
            <person name="Schreck K."/>
            <person name="Herbold C.W."/>
            <person name="Daims H."/>
            <person name="Wagner M."/>
            <person name="Pester M."/>
            <person name="Loy A."/>
        </authorList>
    </citation>
    <scope>NUCLEOTIDE SEQUENCE [LARGE SCALE GENOMIC DNA]</scope>
    <source>
        <strain evidence="2">26-4b1</strain>
    </source>
</reference>
<evidence type="ECO:0000313" key="2">
    <source>
        <dbReference type="Proteomes" id="UP000233293"/>
    </source>
</evidence>
<dbReference type="SUPFAM" id="SSF53254">
    <property type="entry name" value="Phosphoglycerate mutase-like"/>
    <property type="match status" value="1"/>
</dbReference>
<proteinExistence type="predicted"/>
<dbReference type="InterPro" id="IPR029033">
    <property type="entry name" value="His_PPase_superfam"/>
</dbReference>
<dbReference type="PANTHER" id="PTHR47623">
    <property type="entry name" value="OS09G0287300 PROTEIN"/>
    <property type="match status" value="1"/>
</dbReference>